<organism evidence="3 4">
    <name type="scientific">Vibrio ostreae</name>
    <dbReference type="NCBI Taxonomy" id="2841925"/>
    <lineage>
        <taxon>Bacteria</taxon>
        <taxon>Pseudomonadati</taxon>
        <taxon>Pseudomonadota</taxon>
        <taxon>Gammaproteobacteria</taxon>
        <taxon>Vibrionales</taxon>
        <taxon>Vibrionaceae</taxon>
        <taxon>Vibrio</taxon>
    </lineage>
</organism>
<evidence type="ECO:0000259" key="2">
    <source>
        <dbReference type="Pfam" id="PF11575"/>
    </source>
</evidence>
<accession>A0A975YML6</accession>
<protein>
    <submittedName>
        <fullName evidence="3">(2Fe-2S)-binding protein</fullName>
    </submittedName>
</protein>
<dbReference type="RefSeq" id="WP_218562136.1">
    <property type="nucleotide sequence ID" value="NZ_CP076642.1"/>
</dbReference>
<feature type="domain" description="Ferric siderophore reductase C-terminal" evidence="2">
    <location>
        <begin position="233"/>
        <end position="254"/>
    </location>
</feature>
<dbReference type="Pfam" id="PF06276">
    <property type="entry name" value="FhuF"/>
    <property type="match status" value="1"/>
</dbReference>
<dbReference type="GO" id="GO:0003824">
    <property type="term" value="F:catalytic activity"/>
    <property type="evidence" value="ECO:0007669"/>
    <property type="project" value="UniProtKB-ARBA"/>
</dbReference>
<dbReference type="Pfam" id="PF11575">
    <property type="entry name" value="FhuF_C"/>
    <property type="match status" value="1"/>
</dbReference>
<name>A0A975YML6_9VIBR</name>
<dbReference type="InterPro" id="IPR022770">
    <property type="entry name" value="IucA/IucC-like_C"/>
</dbReference>
<dbReference type="GO" id="GO:0051537">
    <property type="term" value="F:2 iron, 2 sulfur cluster binding"/>
    <property type="evidence" value="ECO:0007669"/>
    <property type="project" value="InterPro"/>
</dbReference>
<dbReference type="KEGG" id="vos:KNV97_05385"/>
<feature type="domain" description="Aerobactin siderophore biosynthesis IucA/IucC-like C-terminal" evidence="1">
    <location>
        <begin position="70"/>
        <end position="218"/>
    </location>
</feature>
<evidence type="ECO:0000259" key="1">
    <source>
        <dbReference type="Pfam" id="PF06276"/>
    </source>
</evidence>
<gene>
    <name evidence="3" type="ORF">KNV97_05385</name>
</gene>
<proteinExistence type="predicted"/>
<dbReference type="EMBL" id="CP076642">
    <property type="protein sequence ID" value="QXO16560.1"/>
    <property type="molecule type" value="Genomic_DNA"/>
</dbReference>
<sequence>MSVMTETVSLTDLQWAKLTGFGLKPAAEQDQQYALDSVLLLDDEQCLATLNAIMPELGAPELKVTASLVIKRSAFLLLAPTLYAMSVFDKGLDASIDNCVFEYQLHNRLWRSGMPLKQTQAVPCQHDRSAWRELILSGAFAGHLTPLIEQLQRLSGVSPRILWENVAVRVFSIYERRILPALDSERRRQAEGDLAYLLDESTRSVFDLDENPLTRFYRTKRHWQAHSEPVRMRRTCCYYYQATEPPEFCSNCPLLLKRK</sequence>
<evidence type="ECO:0000313" key="4">
    <source>
        <dbReference type="Proteomes" id="UP000694232"/>
    </source>
</evidence>
<reference evidence="3" key="1">
    <citation type="submission" date="2021-06" db="EMBL/GenBank/DDBJ databases">
        <title>Vibrio nov. sp., novel gut bacterium isolated from Yellow Sea oyster.</title>
        <authorList>
            <person name="Muhammad N."/>
            <person name="Nguyen T.H."/>
            <person name="Lee Y.-J."/>
            <person name="Ko J."/>
            <person name="Kim S.-G."/>
        </authorList>
    </citation>
    <scope>NUCLEOTIDE SEQUENCE</scope>
    <source>
        <strain evidence="3">OG9-811</strain>
    </source>
</reference>
<keyword evidence="4" id="KW-1185">Reference proteome</keyword>
<dbReference type="InterPro" id="IPR024726">
    <property type="entry name" value="FhuF_C"/>
</dbReference>
<evidence type="ECO:0000313" key="3">
    <source>
        <dbReference type="EMBL" id="QXO16560.1"/>
    </source>
</evidence>
<dbReference type="Proteomes" id="UP000694232">
    <property type="component" value="Chromosome 2"/>
</dbReference>
<dbReference type="AlphaFoldDB" id="A0A975YML6"/>